<dbReference type="STRING" id="52247.A0A4T0X4Z8"/>
<dbReference type="SUPFAM" id="SSF56112">
    <property type="entry name" value="Protein kinase-like (PK-like)"/>
    <property type="match status" value="1"/>
</dbReference>
<evidence type="ECO:0000313" key="9">
    <source>
        <dbReference type="EMBL" id="TID30518.1"/>
    </source>
</evidence>
<dbReference type="OrthoDB" id="4062651at2759"/>
<evidence type="ECO:0000259" key="8">
    <source>
        <dbReference type="PROSITE" id="PS50011"/>
    </source>
</evidence>
<gene>
    <name evidence="9" type="ORF">CANINC_000871</name>
</gene>
<protein>
    <recommendedName>
        <fullName evidence="8">Protein kinase domain-containing protein</fullName>
    </recommendedName>
</protein>
<evidence type="ECO:0000256" key="7">
    <source>
        <dbReference type="SAM" id="MobiDB-lite"/>
    </source>
</evidence>
<dbReference type="PROSITE" id="PS50011">
    <property type="entry name" value="PROTEIN_KINASE_DOM"/>
    <property type="match status" value="1"/>
</dbReference>
<feature type="domain" description="Protein kinase" evidence="8">
    <location>
        <begin position="21"/>
        <end position="322"/>
    </location>
</feature>
<feature type="region of interest" description="Disordered" evidence="7">
    <location>
        <begin position="808"/>
        <end position="844"/>
    </location>
</feature>
<keyword evidence="6" id="KW-0067">ATP-binding</keyword>
<comment type="caution">
    <text evidence="9">The sequence shown here is derived from an EMBL/GenBank/DDBJ whole genome shotgun (WGS) entry which is preliminary data.</text>
</comment>
<dbReference type="InterPro" id="IPR011009">
    <property type="entry name" value="Kinase-like_dom_sf"/>
</dbReference>
<evidence type="ECO:0000256" key="2">
    <source>
        <dbReference type="ARBA" id="ARBA00022527"/>
    </source>
</evidence>
<dbReference type="GO" id="GO:0004674">
    <property type="term" value="F:protein serine/threonine kinase activity"/>
    <property type="evidence" value="ECO:0007669"/>
    <property type="project" value="UniProtKB-KW"/>
</dbReference>
<dbReference type="EMBL" id="SELW01000141">
    <property type="protein sequence ID" value="TID30518.1"/>
    <property type="molecule type" value="Genomic_DNA"/>
</dbReference>
<keyword evidence="3" id="KW-0808">Transferase</keyword>
<dbReference type="GO" id="GO:0005524">
    <property type="term" value="F:ATP binding"/>
    <property type="evidence" value="ECO:0007669"/>
    <property type="project" value="UniProtKB-KW"/>
</dbReference>
<evidence type="ECO:0000256" key="6">
    <source>
        <dbReference type="ARBA" id="ARBA00022840"/>
    </source>
</evidence>
<dbReference type="GO" id="GO:0005737">
    <property type="term" value="C:cytoplasm"/>
    <property type="evidence" value="ECO:0007669"/>
    <property type="project" value="TreeGrafter"/>
</dbReference>
<name>A0A4T0X4Z8_9ASCO</name>
<dbReference type="SMART" id="SM00220">
    <property type="entry name" value="S_TKc"/>
    <property type="match status" value="1"/>
</dbReference>
<sequence>MTTPDTTYYDYLQGAALNGRYIRVKGLNEGSFGIVSIAKDIQNDNQLVAVKYNTGRLSDFETYQNEQKTKSHVVDVRSVSLNSKTKSVIKSHTSYSNTENTDKDISKSIVLRETKQEIAMIKKVDSHPNITTLIDYFDTFMVLEYAPRGDLHDAIQLGIAPVATRDVIDVFMQLISAVEFCHKNGVYHRDIKPENILIADDWSIRLTDFGLATENLICTDFDVGSERYMAPELLEHYDIDSYASDKVDIWALGICLLNIVFGKSPFRSASSKDKMFLHFAANRETLFDIFPSMSYDLFTVMMHSLTIDPANRDLELIKRTLLSIDILTYDYEFEEDFSDENKVRDVSVSPKDEALIGKVEEDTDNVPEVHVTQPEVVQQLLPSTPPVSIIPAKEAEASPHTPHIVIDSVNMNSIDTIVEGDTEEEKEHVQDHDLFLATSPITIEKKYEPPHKHLSYNSLSKYFAELKLTKKQFSNSHQGQHNNRNFRVKRWNNENRRPLKVATSNQRLPEDRLSALRDDEFDFSRKDFFTPKSVFTNYMEKAHRGRQQMQQKGFNHKRNNYYEKSSEYMSNYKYSNNYNHYNSNNINRRAWQKRKRRLSYHSRNNNHRNNNRDSYRAKNKIINDGMKSRNNDRNTQQLRRLSAMENMVLSRSSRASIDGKYIPPNVRLEVAHLMGSAIDSDDDEYDDDDDDDDSTYRGKSRHFNDGRGSSKFKKDVRLTNAVIEDDETDVDDEYEDDGFAFEFDDPEPSYRSRDISNLISNFNDDKRFHQIQANAINSMTKQMGDIKIFDDKINDSRDTSHATTISNNFSSIGSNITTTSKESKKYIPPHQRRSSHSGGDSLTKQLNRDLNNHIVDRINHRYLSPVSSSAPTKGTSFFNVSARMLNPHELLLDHQKVMENVLDDDSLSEN</sequence>
<reference evidence="9 10" key="1">
    <citation type="journal article" date="2019" name="Front. Genet.">
        <title>Whole-Genome Sequencing of the Opportunistic Yeast Pathogen Candida inconspicua Uncovers Its Hybrid Origin.</title>
        <authorList>
            <person name="Mixao V."/>
            <person name="Hansen A.P."/>
            <person name="Saus E."/>
            <person name="Boekhout T."/>
            <person name="Lass-Florl C."/>
            <person name="Gabaldon T."/>
        </authorList>
    </citation>
    <scope>NUCLEOTIDE SEQUENCE [LARGE SCALE GENOMIC DNA]</scope>
    <source>
        <strain evidence="9 10">CBS 180</strain>
    </source>
</reference>
<organism evidence="9 10">
    <name type="scientific">Pichia inconspicua</name>
    <dbReference type="NCBI Taxonomy" id="52247"/>
    <lineage>
        <taxon>Eukaryota</taxon>
        <taxon>Fungi</taxon>
        <taxon>Dikarya</taxon>
        <taxon>Ascomycota</taxon>
        <taxon>Saccharomycotina</taxon>
        <taxon>Pichiomycetes</taxon>
        <taxon>Pichiales</taxon>
        <taxon>Pichiaceae</taxon>
        <taxon>Pichia</taxon>
    </lineage>
</organism>
<keyword evidence="4" id="KW-0547">Nucleotide-binding</keyword>
<dbReference type="PROSITE" id="PS00108">
    <property type="entry name" value="PROTEIN_KINASE_ST"/>
    <property type="match status" value="1"/>
</dbReference>
<dbReference type="PANTHER" id="PTHR24346">
    <property type="entry name" value="MAP/MICROTUBULE AFFINITY-REGULATING KINASE"/>
    <property type="match status" value="1"/>
</dbReference>
<feature type="region of interest" description="Disordered" evidence="7">
    <location>
        <begin position="593"/>
        <end position="617"/>
    </location>
</feature>
<keyword evidence="2" id="KW-0723">Serine/threonine-protein kinase</keyword>
<accession>A0A4T0X4Z8</accession>
<proteinExistence type="inferred from homology"/>
<dbReference type="Gene3D" id="1.10.510.10">
    <property type="entry name" value="Transferase(Phosphotransferase) domain 1"/>
    <property type="match status" value="1"/>
</dbReference>
<dbReference type="Pfam" id="PF00069">
    <property type="entry name" value="Pkinase"/>
    <property type="match status" value="1"/>
</dbReference>
<feature type="compositionally biased region" description="Acidic residues" evidence="7">
    <location>
        <begin position="679"/>
        <end position="693"/>
    </location>
</feature>
<evidence type="ECO:0000256" key="5">
    <source>
        <dbReference type="ARBA" id="ARBA00022777"/>
    </source>
</evidence>
<dbReference type="InterPro" id="IPR000719">
    <property type="entry name" value="Prot_kinase_dom"/>
</dbReference>
<evidence type="ECO:0000256" key="4">
    <source>
        <dbReference type="ARBA" id="ARBA00022741"/>
    </source>
</evidence>
<dbReference type="Proteomes" id="UP000307173">
    <property type="component" value="Unassembled WGS sequence"/>
</dbReference>
<evidence type="ECO:0000256" key="1">
    <source>
        <dbReference type="ARBA" id="ARBA00010791"/>
    </source>
</evidence>
<keyword evidence="10" id="KW-1185">Reference proteome</keyword>
<evidence type="ECO:0000256" key="3">
    <source>
        <dbReference type="ARBA" id="ARBA00022679"/>
    </source>
</evidence>
<dbReference type="PANTHER" id="PTHR24346:SF82">
    <property type="entry name" value="KP78A-RELATED"/>
    <property type="match status" value="1"/>
</dbReference>
<feature type="compositionally biased region" description="Basic residues" evidence="7">
    <location>
        <begin position="593"/>
        <end position="606"/>
    </location>
</feature>
<dbReference type="GO" id="GO:0035556">
    <property type="term" value="P:intracellular signal transduction"/>
    <property type="evidence" value="ECO:0007669"/>
    <property type="project" value="TreeGrafter"/>
</dbReference>
<keyword evidence="5" id="KW-0418">Kinase</keyword>
<feature type="compositionally biased region" description="Low complexity" evidence="7">
    <location>
        <begin position="808"/>
        <end position="820"/>
    </location>
</feature>
<comment type="similarity">
    <text evidence="1">Belongs to the protein kinase superfamily. CAMK Ser/Thr protein kinase family. NIM1 subfamily.</text>
</comment>
<dbReference type="InterPro" id="IPR008271">
    <property type="entry name" value="Ser/Thr_kinase_AS"/>
</dbReference>
<dbReference type="AlphaFoldDB" id="A0A4T0X4Z8"/>
<evidence type="ECO:0000313" key="10">
    <source>
        <dbReference type="Proteomes" id="UP000307173"/>
    </source>
</evidence>
<feature type="region of interest" description="Disordered" evidence="7">
    <location>
        <begin position="678"/>
        <end position="710"/>
    </location>
</feature>